<gene>
    <name evidence="1" type="ORF">LXM26_01355</name>
</gene>
<evidence type="ECO:0000313" key="2">
    <source>
        <dbReference type="Proteomes" id="UP001139000"/>
    </source>
</evidence>
<dbReference type="RefSeq" id="WP_234652648.1">
    <property type="nucleotide sequence ID" value="NZ_CP094997.1"/>
</dbReference>
<reference evidence="1" key="1">
    <citation type="submission" date="2021-12" db="EMBL/GenBank/DDBJ databases">
        <title>Novel species in genus Dyadobacter.</title>
        <authorList>
            <person name="Ma C."/>
        </authorList>
    </citation>
    <scope>NUCLEOTIDE SEQUENCE</scope>
    <source>
        <strain evidence="1">LJ419</strain>
    </source>
</reference>
<sequence length="119" mass="13758">MAKRQTTGPGIYDRRIAILRPQTIVNDFNEEFTGEMKVVYTGVAANREDTSKTDAEDVVSNVMRSILFYDYRIRFMVGLDIKTSWQIKDLFDGRIYKIIAPVSEVGRREGLLIKTQYIE</sequence>
<dbReference type="InterPro" id="IPR038666">
    <property type="entry name" value="SSP1_head-tail_sf"/>
</dbReference>
<dbReference type="AlphaFoldDB" id="A0A9X1PIL3"/>
<dbReference type="EMBL" id="JAJTTC010000001">
    <property type="protein sequence ID" value="MCF0060123.1"/>
    <property type="molecule type" value="Genomic_DNA"/>
</dbReference>
<dbReference type="Pfam" id="PF05521">
    <property type="entry name" value="Phage_HCP"/>
    <property type="match status" value="1"/>
</dbReference>
<evidence type="ECO:0000313" key="1">
    <source>
        <dbReference type="EMBL" id="MCF0060123.1"/>
    </source>
</evidence>
<dbReference type="InterPro" id="IPR008767">
    <property type="entry name" value="Phage_SPP1_head-tail_adaptor"/>
</dbReference>
<dbReference type="Proteomes" id="UP001139000">
    <property type="component" value="Unassembled WGS sequence"/>
</dbReference>
<keyword evidence="2" id="KW-1185">Reference proteome</keyword>
<comment type="caution">
    <text evidence="1">The sequence shown here is derived from an EMBL/GenBank/DDBJ whole genome shotgun (WGS) entry which is preliminary data.</text>
</comment>
<accession>A0A9X1PIL3</accession>
<name>A0A9X1PIL3_9BACT</name>
<organism evidence="1 2">
    <name type="scientific">Dyadobacter chenwenxiniae</name>
    <dbReference type="NCBI Taxonomy" id="2906456"/>
    <lineage>
        <taxon>Bacteria</taxon>
        <taxon>Pseudomonadati</taxon>
        <taxon>Bacteroidota</taxon>
        <taxon>Cytophagia</taxon>
        <taxon>Cytophagales</taxon>
        <taxon>Spirosomataceae</taxon>
        <taxon>Dyadobacter</taxon>
    </lineage>
</organism>
<proteinExistence type="predicted"/>
<dbReference type="Gene3D" id="2.40.10.270">
    <property type="entry name" value="Bacteriophage SPP1 head-tail adaptor protein"/>
    <property type="match status" value="1"/>
</dbReference>
<protein>
    <submittedName>
        <fullName evidence="1">Head-tail adaptor protein</fullName>
    </submittedName>
</protein>